<gene>
    <name evidence="1" type="ORF">NSPZN2_30359</name>
</gene>
<dbReference type="Proteomes" id="UP000675880">
    <property type="component" value="Unassembled WGS sequence"/>
</dbReference>
<evidence type="ECO:0000313" key="1">
    <source>
        <dbReference type="EMBL" id="CAE6754996.1"/>
    </source>
</evidence>
<sequence>MIGSIIIRMKVSQTGCVVLAGLLILAMNAAGCGSSAKLMSGLSIEELKPVPGVLPNARLIRGTVRGFSGDRVEVDTGERIPRYLSLEAGGDEGRGLQVGGVVEIMVNDRDEIVAYQRPADQSPTKIFRGSLGRVFNPQKERVTIRLDTGRDVGFYARTVAMEKLAALEVGETADFAVDRAYLLVDVVSLGKPRELTFGSSSRAPQRRVEGAFVTIGDGRMRLRMTLDDIQSFPVRPLLQPAIEQLDPNESVAIFLDGQGHVIDMVRVGRR</sequence>
<comment type="caution">
    <text evidence="1">The sequence shown here is derived from an EMBL/GenBank/DDBJ whole genome shotgun (WGS) entry which is preliminary data.</text>
</comment>
<organism evidence="1 2">
    <name type="scientific">Nitrospira defluvii</name>
    <dbReference type="NCBI Taxonomy" id="330214"/>
    <lineage>
        <taxon>Bacteria</taxon>
        <taxon>Pseudomonadati</taxon>
        <taxon>Nitrospirota</taxon>
        <taxon>Nitrospiria</taxon>
        <taxon>Nitrospirales</taxon>
        <taxon>Nitrospiraceae</taxon>
        <taxon>Nitrospira</taxon>
    </lineage>
</organism>
<proteinExistence type="predicted"/>
<reference evidence="1 2" key="1">
    <citation type="submission" date="2021-02" db="EMBL/GenBank/DDBJ databases">
        <authorList>
            <person name="Han P."/>
        </authorList>
    </citation>
    <scope>NUCLEOTIDE SEQUENCE [LARGE SCALE GENOMIC DNA]</scope>
    <source>
        <strain evidence="1">Candidatus Nitrospira sp. ZN2</strain>
    </source>
</reference>
<keyword evidence="2" id="KW-1185">Reference proteome</keyword>
<evidence type="ECO:0000313" key="2">
    <source>
        <dbReference type="Proteomes" id="UP000675880"/>
    </source>
</evidence>
<dbReference type="EMBL" id="CAJNBJ010000016">
    <property type="protein sequence ID" value="CAE6754996.1"/>
    <property type="molecule type" value="Genomic_DNA"/>
</dbReference>
<protein>
    <recommendedName>
        <fullName evidence="3">DUF5666 domain-containing protein</fullName>
    </recommendedName>
</protein>
<evidence type="ECO:0008006" key="3">
    <source>
        <dbReference type="Google" id="ProtNLM"/>
    </source>
</evidence>
<name>A0ABN7LNF6_9BACT</name>
<accession>A0ABN7LNF6</accession>